<dbReference type="Gene3D" id="1.10.3210.10">
    <property type="entry name" value="Hypothetical protein af1432"/>
    <property type="match status" value="1"/>
</dbReference>
<dbReference type="PANTHER" id="PTHR46246">
    <property type="entry name" value="GUANOSINE-3',5'-BIS(DIPHOSPHATE) 3'-PYROPHOSPHOHYDROLASE MESH1"/>
    <property type="match status" value="1"/>
</dbReference>
<gene>
    <name evidence="1" type="ORF">A2563_03315</name>
</gene>
<comment type="caution">
    <text evidence="1">The sequence shown here is derived from an EMBL/GenBank/DDBJ whole genome shotgun (WGS) entry which is preliminary data.</text>
</comment>
<dbReference type="GO" id="GO:0008893">
    <property type="term" value="F:guanosine-3',5'-bis(diphosphate) 3'-diphosphatase activity"/>
    <property type="evidence" value="ECO:0007669"/>
    <property type="project" value="TreeGrafter"/>
</dbReference>
<evidence type="ECO:0008006" key="3">
    <source>
        <dbReference type="Google" id="ProtNLM"/>
    </source>
</evidence>
<dbReference type="InterPro" id="IPR052194">
    <property type="entry name" value="MESH1"/>
</dbReference>
<dbReference type="SUPFAM" id="SSF109604">
    <property type="entry name" value="HD-domain/PDEase-like"/>
    <property type="match status" value="1"/>
</dbReference>
<protein>
    <recommendedName>
        <fullName evidence="3">HD/PDEase domain-containing protein</fullName>
    </recommendedName>
</protein>
<dbReference type="AlphaFoldDB" id="A0A1F6P930"/>
<dbReference type="PANTHER" id="PTHR46246:SF1">
    <property type="entry name" value="GUANOSINE-3',5'-BIS(DIPHOSPHATE) 3'-PYROPHOSPHOHYDROLASE MESH1"/>
    <property type="match status" value="1"/>
</dbReference>
<evidence type="ECO:0000313" key="1">
    <source>
        <dbReference type="EMBL" id="OGH92676.1"/>
    </source>
</evidence>
<dbReference type="STRING" id="1798705.A2563_03315"/>
<accession>A0A1F6P930</accession>
<proteinExistence type="predicted"/>
<name>A0A1F6P930_9BACT</name>
<sequence length="206" mass="23946">MTKPVENKELFFSRINPFFAPSILCDIRFAYMMAKFGHRAQVRKSVDDEGKPIRYFEHLRGAALILIDEVKIVDAEMIITALLHDSLEDTEDLTPEMIEHAFGSNVVTKVKGLSKIPEEGYLERLMLSIDWEMLAIKGCDRLFNLRDLAQTDEAFRKKQVAETRDHYYHLFDRMVQLTPPQYQPRTTWLRDEIRRVADGQAALLAQ</sequence>
<evidence type="ECO:0000313" key="2">
    <source>
        <dbReference type="Proteomes" id="UP000176634"/>
    </source>
</evidence>
<dbReference type="Proteomes" id="UP000176634">
    <property type="component" value="Unassembled WGS sequence"/>
</dbReference>
<reference evidence="1 2" key="1">
    <citation type="journal article" date="2016" name="Nat. Commun.">
        <title>Thousands of microbial genomes shed light on interconnected biogeochemical processes in an aquifer system.</title>
        <authorList>
            <person name="Anantharaman K."/>
            <person name="Brown C.T."/>
            <person name="Hug L.A."/>
            <person name="Sharon I."/>
            <person name="Castelle C.J."/>
            <person name="Probst A.J."/>
            <person name="Thomas B.C."/>
            <person name="Singh A."/>
            <person name="Wilkins M.J."/>
            <person name="Karaoz U."/>
            <person name="Brodie E.L."/>
            <person name="Williams K.H."/>
            <person name="Hubbard S.S."/>
            <person name="Banfield J.F."/>
        </authorList>
    </citation>
    <scope>NUCLEOTIDE SEQUENCE [LARGE SCALE GENOMIC DNA]</scope>
</reference>
<organism evidence="1 2">
    <name type="scientific">Candidatus Magasanikbacteria bacterium RIFOXYD1_FULL_40_23</name>
    <dbReference type="NCBI Taxonomy" id="1798705"/>
    <lineage>
        <taxon>Bacteria</taxon>
        <taxon>Candidatus Magasanikiibacteriota</taxon>
    </lineage>
</organism>
<dbReference type="Pfam" id="PF13328">
    <property type="entry name" value="HD_4"/>
    <property type="match status" value="1"/>
</dbReference>
<dbReference type="EMBL" id="MFRA01000005">
    <property type="protein sequence ID" value="OGH92676.1"/>
    <property type="molecule type" value="Genomic_DNA"/>
</dbReference>